<dbReference type="GO" id="GO:0005737">
    <property type="term" value="C:cytoplasm"/>
    <property type="evidence" value="ECO:0007669"/>
    <property type="project" value="TreeGrafter"/>
</dbReference>
<dbReference type="GO" id="GO:0005524">
    <property type="term" value="F:ATP binding"/>
    <property type="evidence" value="ECO:0007669"/>
    <property type="project" value="UniProtKB-UniRule"/>
</dbReference>
<evidence type="ECO:0000313" key="5">
    <source>
        <dbReference type="Proteomes" id="UP000289886"/>
    </source>
</evidence>
<dbReference type="PANTHER" id="PTHR24419:SF18">
    <property type="entry name" value="SERINE_THREONINE-PROTEIN KINASE HASPIN"/>
    <property type="match status" value="1"/>
</dbReference>
<keyword evidence="5" id="KW-1185">Reference proteome</keyword>
<evidence type="ECO:0000259" key="3">
    <source>
        <dbReference type="PROSITE" id="PS50011"/>
    </source>
</evidence>
<gene>
    <name evidence="4" type="ORF">EOD39_10894</name>
</gene>
<dbReference type="GO" id="GO:0005634">
    <property type="term" value="C:nucleus"/>
    <property type="evidence" value="ECO:0007669"/>
    <property type="project" value="TreeGrafter"/>
</dbReference>
<dbReference type="InterPro" id="IPR017441">
    <property type="entry name" value="Protein_kinase_ATP_BS"/>
</dbReference>
<sequence length="463" mass="51863">MNSMMKPFQELKTYGKRMRKVDPWFSPDTSSSSSDLSICAEENCNINPGRKRQSKAGTSSARLPRNAKQRALTRIKLTSTNESDDVEVDDRLEDFFASSGKESTVDARDQRATVSRQSKAGTSSARLPRNAKQSALSRMKLSSTDESNDVEVDDCLDDSIAIHGKESTVDARDQRATVGRSAASSFVRPIPLETFVTDHKNSPNENEGVIKTRPVKCQSNPLDISDAEKLFQECQQDGPLSFEECIPLHKMQSCIKIGEGAFGEVFCMTNNNDEFVALKIIPIEGEPTRNGEMQKKFGEILHEVIVSNLHCAKGLYPEPLLKAWDKFDKRRNSENDRPDFFEQDQLFLILAFEFGGIDLENMQSKLSSLAVAKSILHQVTASLAVAEQALCFEHRSDIKPFFRSSEGLTVSCDISTDEQLFMGQGDYQFEIYRKMREENNTNASVIFPVGFTQDLLVDQDSNQ</sequence>
<feature type="compositionally biased region" description="Polar residues" evidence="2">
    <location>
        <begin position="112"/>
        <end position="145"/>
    </location>
</feature>
<dbReference type="InterPro" id="IPR000719">
    <property type="entry name" value="Prot_kinase_dom"/>
</dbReference>
<accession>A0A444TWP7</accession>
<dbReference type="SUPFAM" id="SSF56112">
    <property type="entry name" value="Protein kinase-like (PK-like)"/>
    <property type="match status" value="1"/>
</dbReference>
<keyword evidence="4" id="KW-0418">Kinase</keyword>
<feature type="compositionally biased region" description="Low complexity" evidence="2">
    <location>
        <begin position="26"/>
        <end position="37"/>
    </location>
</feature>
<keyword evidence="1" id="KW-0547">Nucleotide-binding</keyword>
<dbReference type="Pfam" id="PF12330">
    <property type="entry name" value="Haspin_kinase"/>
    <property type="match status" value="2"/>
</dbReference>
<keyword evidence="1" id="KW-0067">ATP-binding</keyword>
<evidence type="ECO:0000313" key="4">
    <source>
        <dbReference type="EMBL" id="RXM27361.1"/>
    </source>
</evidence>
<feature type="region of interest" description="Disordered" evidence="2">
    <location>
        <begin position="100"/>
        <end position="150"/>
    </location>
</feature>
<feature type="binding site" evidence="1">
    <location>
        <position position="279"/>
    </location>
    <ligand>
        <name>ATP</name>
        <dbReference type="ChEBI" id="CHEBI:30616"/>
    </ligand>
</feature>
<dbReference type="PROSITE" id="PS00107">
    <property type="entry name" value="PROTEIN_KINASE_ATP"/>
    <property type="match status" value="1"/>
</dbReference>
<dbReference type="Gene3D" id="1.10.510.10">
    <property type="entry name" value="Transferase(Phosphotransferase) domain 1"/>
    <property type="match status" value="2"/>
</dbReference>
<dbReference type="InterPro" id="IPR011009">
    <property type="entry name" value="Kinase-like_dom_sf"/>
</dbReference>
<evidence type="ECO:0000256" key="1">
    <source>
        <dbReference type="PROSITE-ProRule" id="PRU10141"/>
    </source>
</evidence>
<reference evidence="4 5" key="1">
    <citation type="submission" date="2019-01" db="EMBL/GenBank/DDBJ databases">
        <title>Draft Genome and Complete Hox-Cluster Characterization of the Sterlet Sturgeon (Acipenser ruthenus).</title>
        <authorList>
            <person name="Wei Q."/>
        </authorList>
    </citation>
    <scope>NUCLEOTIDE SEQUENCE [LARGE SCALE GENOMIC DNA]</scope>
    <source>
        <strain evidence="4">WHYD16114868_AA</strain>
        <tissue evidence="4">Blood</tissue>
    </source>
</reference>
<comment type="caution">
    <text evidence="4">The sequence shown here is derived from an EMBL/GenBank/DDBJ whole genome shotgun (WGS) entry which is preliminary data.</text>
</comment>
<organism evidence="4 5">
    <name type="scientific">Acipenser ruthenus</name>
    <name type="common">Sterlet sturgeon</name>
    <dbReference type="NCBI Taxonomy" id="7906"/>
    <lineage>
        <taxon>Eukaryota</taxon>
        <taxon>Metazoa</taxon>
        <taxon>Chordata</taxon>
        <taxon>Craniata</taxon>
        <taxon>Vertebrata</taxon>
        <taxon>Euteleostomi</taxon>
        <taxon>Actinopterygii</taxon>
        <taxon>Chondrostei</taxon>
        <taxon>Acipenseriformes</taxon>
        <taxon>Acipenseridae</taxon>
        <taxon>Acipenser</taxon>
    </lineage>
</organism>
<dbReference type="PROSITE" id="PS50011">
    <property type="entry name" value="PROTEIN_KINASE_DOM"/>
    <property type="match status" value="1"/>
</dbReference>
<keyword evidence="4" id="KW-0808">Transferase</keyword>
<dbReference type="GO" id="GO:0072354">
    <property type="term" value="F:histone H3T3 kinase activity"/>
    <property type="evidence" value="ECO:0007669"/>
    <property type="project" value="TreeGrafter"/>
</dbReference>
<feature type="domain" description="Protein kinase" evidence="3">
    <location>
        <begin position="251"/>
        <end position="463"/>
    </location>
</feature>
<dbReference type="Gene3D" id="3.30.200.20">
    <property type="entry name" value="Phosphorylase Kinase, domain 1"/>
    <property type="match status" value="2"/>
</dbReference>
<dbReference type="GO" id="GO:0000278">
    <property type="term" value="P:mitotic cell cycle"/>
    <property type="evidence" value="ECO:0007669"/>
    <property type="project" value="TreeGrafter"/>
</dbReference>
<dbReference type="AlphaFoldDB" id="A0A444TWP7"/>
<dbReference type="EMBL" id="SCEB01215848">
    <property type="protein sequence ID" value="RXM27361.1"/>
    <property type="molecule type" value="Genomic_DNA"/>
</dbReference>
<proteinExistence type="predicted"/>
<feature type="region of interest" description="Disordered" evidence="2">
    <location>
        <begin position="16"/>
        <end position="69"/>
    </location>
</feature>
<dbReference type="Proteomes" id="UP000289886">
    <property type="component" value="Unassembled WGS sequence"/>
</dbReference>
<protein>
    <submittedName>
        <fullName evidence="4">Serine/threonine-protein kinase haspin</fullName>
    </submittedName>
</protein>
<evidence type="ECO:0000256" key="2">
    <source>
        <dbReference type="SAM" id="MobiDB-lite"/>
    </source>
</evidence>
<name>A0A444TWP7_ACIRT</name>
<dbReference type="PANTHER" id="PTHR24419">
    <property type="entry name" value="INTERLEUKIN-1 RECEPTOR-ASSOCIATED KINASE"/>
    <property type="match status" value="1"/>
</dbReference>
<dbReference type="GO" id="GO:0035556">
    <property type="term" value="P:intracellular signal transduction"/>
    <property type="evidence" value="ECO:0007669"/>
    <property type="project" value="TreeGrafter"/>
</dbReference>